<organism evidence="1 2">
    <name type="scientific">Sulfuracidifex metallicus DSM 6482 = JCM 9184</name>
    <dbReference type="NCBI Taxonomy" id="523847"/>
    <lineage>
        <taxon>Archaea</taxon>
        <taxon>Thermoproteota</taxon>
        <taxon>Thermoprotei</taxon>
        <taxon>Sulfolobales</taxon>
        <taxon>Sulfolobaceae</taxon>
        <taxon>Sulfuracidifex</taxon>
    </lineage>
</organism>
<comment type="caution">
    <text evidence="1">The sequence shown here is derived from an EMBL/GenBank/DDBJ whole genome shotgun (WGS) entry which is preliminary data.</text>
</comment>
<keyword evidence="1" id="KW-0456">Lyase</keyword>
<dbReference type="Gene3D" id="1.10.12.10">
    <property type="entry name" value="Lyase 2-enoyl-coa Hydratase, Chain A, domain 2"/>
    <property type="match status" value="1"/>
</dbReference>
<dbReference type="CDD" id="cd06558">
    <property type="entry name" value="crotonase-like"/>
    <property type="match status" value="1"/>
</dbReference>
<evidence type="ECO:0000313" key="2">
    <source>
        <dbReference type="Proteomes" id="UP000470772"/>
    </source>
</evidence>
<evidence type="ECO:0000313" key="1">
    <source>
        <dbReference type="EMBL" id="MUN29750.1"/>
    </source>
</evidence>
<dbReference type="PANTHER" id="PTHR43459:SF1">
    <property type="entry name" value="EG:BACN32G11.4 PROTEIN"/>
    <property type="match status" value="1"/>
</dbReference>
<dbReference type="Pfam" id="PF00378">
    <property type="entry name" value="ECH_1"/>
    <property type="match status" value="1"/>
</dbReference>
<dbReference type="GO" id="GO:0004300">
    <property type="term" value="F:enoyl-CoA hydratase activity"/>
    <property type="evidence" value="ECO:0007669"/>
    <property type="project" value="UniProtKB-EC"/>
</dbReference>
<dbReference type="EMBL" id="WGGD01000005">
    <property type="protein sequence ID" value="MUN29750.1"/>
    <property type="molecule type" value="Genomic_DNA"/>
</dbReference>
<dbReference type="InterPro" id="IPR029045">
    <property type="entry name" value="ClpP/crotonase-like_dom_sf"/>
</dbReference>
<accession>A0A6A9QN71</accession>
<dbReference type="EC" id="4.2.1.17" evidence="1"/>
<proteinExistence type="predicted"/>
<dbReference type="AlphaFoldDB" id="A0A6A9QN71"/>
<dbReference type="InterPro" id="IPR001753">
    <property type="entry name" value="Enoyl-CoA_hydra/iso"/>
</dbReference>
<sequence>MSLVKLEDKGKWSLIVMRGPKLNALSREMRDELLSALRSAKPVTVLTGESAYCVGADVTSLSDIRKELEESFHPLLREIRSDRIVISVADKIVAGACLGMFLASDVRIASPGTRFVTGFQGIGLAPDTGVALFLRGYKGMKMAVLGGEFTAEEGEKMDLLEVSQDPMKEAERLAEEISRGPLMAYLAGKKMINVSLGLENFLRVELEEQSKLAYTEDFREGVSAFKEKRRLQFKGK</sequence>
<gene>
    <name evidence="1" type="ORF">GC250_09950</name>
</gene>
<dbReference type="SUPFAM" id="SSF52096">
    <property type="entry name" value="ClpP/crotonase"/>
    <property type="match status" value="1"/>
</dbReference>
<keyword evidence="2" id="KW-1185">Reference proteome</keyword>
<name>A0A6A9QN71_SULME</name>
<reference evidence="1 2" key="1">
    <citation type="submission" date="2019-10" db="EMBL/GenBank/DDBJ databases">
        <title>Sequencing and Assembly of Multiple Reported Metal-Biooxidizing Members of the Extremely Thermoacidophilic Archaeal Family Sulfolobaceae.</title>
        <authorList>
            <person name="Counts J.A."/>
            <person name="Kelly R.M."/>
        </authorList>
    </citation>
    <scope>NUCLEOTIDE SEQUENCE [LARGE SCALE GENOMIC DNA]</scope>
    <source>
        <strain evidence="1 2">DSM 6482</strain>
    </source>
</reference>
<dbReference type="InterPro" id="IPR014748">
    <property type="entry name" value="Enoyl-CoA_hydra_C"/>
</dbReference>
<protein>
    <submittedName>
        <fullName evidence="1">Enoyl-CoA hydratase</fullName>
        <ecNumber evidence="1">4.2.1.17</ecNumber>
    </submittedName>
</protein>
<dbReference type="Proteomes" id="UP000470772">
    <property type="component" value="Unassembled WGS sequence"/>
</dbReference>
<dbReference type="RefSeq" id="WP_156017448.1">
    <property type="nucleotide sequence ID" value="NZ_WGGD01000005.1"/>
</dbReference>
<dbReference type="Gene3D" id="3.90.226.10">
    <property type="entry name" value="2-enoyl-CoA Hydratase, Chain A, domain 1"/>
    <property type="match status" value="1"/>
</dbReference>
<dbReference type="PANTHER" id="PTHR43459">
    <property type="entry name" value="ENOYL-COA HYDRATASE"/>
    <property type="match status" value="1"/>
</dbReference>